<dbReference type="Gramene" id="PNW74424">
    <property type="protein sequence ID" value="PNW74424"/>
    <property type="gene ID" value="CHLRE_12g483500v5"/>
</dbReference>
<dbReference type="GO" id="GO:0006623">
    <property type="term" value="P:protein targeting to vacuole"/>
    <property type="evidence" value="ECO:0000318"/>
    <property type="project" value="GO_Central"/>
</dbReference>
<feature type="compositionally biased region" description="Low complexity" evidence="3">
    <location>
        <begin position="5132"/>
        <end position="5154"/>
    </location>
</feature>
<evidence type="ECO:0000256" key="3">
    <source>
        <dbReference type="SAM" id="MobiDB-lite"/>
    </source>
</evidence>
<feature type="compositionally biased region" description="Low complexity" evidence="3">
    <location>
        <begin position="2272"/>
        <end position="2308"/>
    </location>
</feature>
<dbReference type="OMA" id="PRRCDAY"/>
<feature type="region of interest" description="Disordered" evidence="3">
    <location>
        <begin position="2189"/>
        <end position="2215"/>
    </location>
</feature>
<feature type="region of interest" description="Disordered" evidence="3">
    <location>
        <begin position="2112"/>
        <end position="2134"/>
    </location>
</feature>
<feature type="compositionally biased region" description="Low complexity" evidence="3">
    <location>
        <begin position="546"/>
        <end position="562"/>
    </location>
</feature>
<feature type="compositionally biased region" description="Basic and acidic residues" evidence="3">
    <location>
        <begin position="5342"/>
        <end position="5356"/>
    </location>
</feature>
<dbReference type="InParanoid" id="A0A2K3D1L1"/>
<feature type="region of interest" description="Disordered" evidence="3">
    <location>
        <begin position="923"/>
        <end position="949"/>
    </location>
</feature>
<name>A0A2K3D1L1_CHLRE</name>
<dbReference type="Pfam" id="PF12624">
    <property type="entry name" value="VPS13_N"/>
    <property type="match status" value="1"/>
</dbReference>
<organism evidence="5 6">
    <name type="scientific">Chlamydomonas reinhardtii</name>
    <name type="common">Chlamydomonas smithii</name>
    <dbReference type="NCBI Taxonomy" id="3055"/>
    <lineage>
        <taxon>Eukaryota</taxon>
        <taxon>Viridiplantae</taxon>
        <taxon>Chlorophyta</taxon>
        <taxon>core chlorophytes</taxon>
        <taxon>Chlorophyceae</taxon>
        <taxon>CS clade</taxon>
        <taxon>Chlamydomonadales</taxon>
        <taxon>Chlamydomonadaceae</taxon>
        <taxon>Chlamydomonas</taxon>
    </lineage>
</organism>
<dbReference type="InterPro" id="IPR006614">
    <property type="entry name" value="Peroxin/Ferlin"/>
</dbReference>
<keyword evidence="6" id="KW-1185">Reference proteome</keyword>
<proteinExistence type="inferred from homology"/>
<feature type="compositionally biased region" description="Gly residues" evidence="3">
    <location>
        <begin position="5319"/>
        <end position="5333"/>
    </location>
</feature>
<feature type="compositionally biased region" description="Low complexity" evidence="3">
    <location>
        <begin position="4025"/>
        <end position="4038"/>
    </location>
</feature>
<feature type="compositionally biased region" description="Low complexity" evidence="3">
    <location>
        <begin position="4181"/>
        <end position="4192"/>
    </location>
</feature>
<feature type="domain" description="Peroxin/Ferlin" evidence="4">
    <location>
        <begin position="4393"/>
        <end position="4453"/>
    </location>
</feature>
<sequence length="6538" mass="663206">MFESQVAYYLDRYLGQYLNGLDAAALRISVWRGDVELSNLSLKPEALADLDLPVTVKAGLLGKLTLKVPWKALGREPVVVEFDRLYILAGPKEQQSAQPCKMSVSEYEAETVAAELEAKRRRVLAAETAWLQELQAKLALKAAQLKGQLQKQAAAAKSEGGGGLFNLQALMHTVLGNLQLRLTNVHIRYEDGLSLPGQLLAAGVTLERVSAHTVDEAGRETFVTSGVLQLLRKAVVLQELGVYFDVGRPFLVAPRADWSSLVIYEWDALFLPARHAPGSSVHPHHFLVMPITGLMNYVRRSSKTLAASASAAGATSAAGPLPKQEGRIALRSVSLALSRQQYVGSRALLETLDRYTANSPYRAIRPKGRPAEGEAARVWWRYAFLGVRTQLRGSRVAWTQLRTACLLRKAYVPAYVRCLEAASAAAAKGSGGKGQGAGQPGAPTAGLGGDAAIAAMDAQLPESTILLFRRMAHAQLQLKQERGGTGLPSRGASTTSSSASLLQQQPGQQAAAAPAGAPAAAPAQDRTWIGWWRGTNKAAAAAAAAPASPGGAPASGSVSGGSEVVMGPSTATLSPEEWGRLQELLQQQEFADDDDDDAGGGRDGPYTLRTLLEVAVERASLELRGEVGQVGAVPGTDRPRPILLASMRGLGVRVLNYPTALALNVRLGWAGVEAPQGMLLCTGQLGAAEGLGMGLGGRVAAGGGGEGGAVFGGVGGGLGRSGPPTRTATPALRSSTPGGSLKPVASSAALPATAPAEADGRAAAQPSEPLPCAFMLDFMRRPQDGSADAVVSVRLAPSYVTYNGAALRAVGAFFSSSQQLGIGTLQAQAAARAAQLQRLAALRLKALSAERPRLAVAVVMHAPKVALPDSKGRATLLLDLGCFSLSSATPDSQGLAADGEEAGLYECFTLGLERLEAGLVGGAFAWPSTQPPQDEDGDDGASGDGGLASGMTAAAMTRWGPAARAVQTGGAASDALFGPIPQKPSAAAAAAAAAAQTASREQPQGLAMVAGMTANEEQEAAADDSAAGAGRTESPQPRKTASRASSACGSSHGGGTEEEGEEGGAAVPGVADMGHHGGLADLLRQLALHRAAAAALQGKGSAAAGASDEPPPELVPLLSRFGVIAALQVATAPHPRLPAVRTRLEASPLVFRFSPWRFHRLMAVINSLVASLSSGSSGGGTGGGAADGAAGCKEALQVRLPLWVTDAEYTAPVQLLVWEGVGGRVAKWQPRQLVVWRGRVYLSRSPGSGVVSESRSYWRGWRLVELPPEEVGGAECAVAMVPEGVRREAAAEAPEGLVLRLSEARQVAELRRNMMRSAALVEAVAGYMATDAHIESPDSPNATTGTAAGSGVGGSGSVGVTRDLLDELLAHRDVFQLSGRLPALTLKVSGRPPRAWRAVRRLAAAEPLSAGGTAAAAGGTYGDGPGPAAEVLGNMYAQQQGPESHAGTDVEGSVAGARGPVGTTTGTGGGSTSSLSEAGVPSAPASVLSASARTTRSSRLAGGGQLPPRPPPSVAWGPEGPGDSAAGGLAEPDADPGEGGGEEGDDAFEDADDYMDEEDSSEADEDEEDERFSSDAASGQRSPGRRGHSTAVAALEALRHLSLDQETPLLSVALTEADVALQYSADRLAVGLTMQALRMEDELMGAALGRQFAVMALSSSGPTAPPASAGATAPGADPAGADIPSESAHPSAINWQPVPITTAGQDASAGAASGSAGPAAVAPLAQFSFISNSSSSDRYKGLDSELGLQLAGLTLMCHRPTIAALMGLGSDMGYATALLSAESGTQQQAGAAQLATSPAPPATAAGAAAGITAPAQGAGAGAGAGNDGPVRAGGDGRTLLRLHISMSRLQLVMPYEVLSAHQRVEPGLTHQQVVLTPRQFAQAAMDNFSLRLDVRPTSLELSTSLGNFTAQYGALAEESPYRTICSLRPGSSAGSLIEVVFRMHSAAEAAAEPRVPAGAAYSSLVARLSAVQVVYMGRFLTELLAYINGLLSMQPRARPPLSPATPPAPAATPATPAPAAPAPAPGAPAPAASPFVLLMDVQAAAPVITLPQSSSAAQYLTADLGHLVLRNTVGWRHCGGAVAMAGAGAAPGVSVPAVSDATGAGVRPLPMVSGGGAPPSAGDAVGSSDSGGSGGGWRVLMDEMVVRLRDMSLVVGAGGGVPPGQNIIRDVGPSGLGLTLYRPLAISGGGSDGGSGAGSSDQPAGSRQPPMPPLHAAVSIPRLGAVISELEYRRLLAVLSGNFAEPPVNDPRVLELQQLLARIAAAAAAAPPSSLAPPASSSSPAPQPSGAAQAQQQPHPPKAAAVGKAGAGGSGSADGASAAATQHSNSLPPSRRPVFLDFNRSIRSVLEALQDTCTVEATVSLGSARLTLLVEATDGSGRLLPLASLGLADLWLGYYATSRGAMCLSLALPTLQVEDLRPSVAPELRLVLSTRSTAAAALASGGVVSSAALTVPAISGLDGAGSSSSQLPQPNPSLLTLEYRAVPAGVMPPLPPSGSQQGATSRGAAPLGGPAASAPSAASGPVARSPAATALRLRLQRPTVVVDFNGLLLRLVNFVAPNPVFQGPAPRPFETRDLLLSPSAPYLAQGRDLWLSPEVRLLADAPPAAFTGPQGAAAGSAPDTGSGGAPTTYPGFSSGGSHIHVYDGGGGRLVLPPALPPSEFLPLIVVGAGRALQLRNVRIVNCASLPSVLQLGAGARLVAREEDGVKMLLAAPDADKEYAAVLAAVAAAAEAAAAASAAATVAGGTAAQASGGTSLTAGASVPSPIFEVAVEALGAAIHMVGSDGAADGGLGGPGSAAGASASRGGSAAGSYSATLSAALGQTVGSGSLAAGSGAAGAMEGADGTSAVPKTVLNRSTTDLAAAAGDTGDGAGVGMGLGSAFGGVGAAAATAAILSSQRLRRRLVLQLDVSATYRAGGSEQVAAAQLRGLTIRTLTTFGGTDVGGGLVRPAAGVTRPMPPASAPLSKTDSSAAHLPDTPSGCAAPGPQPSSSLRAPPLQPLHHLEHHHRSASLNTTYAGPVLPTRSTAASYSAGAVVASVSAMLLEPTDVSLRFSATAASTDLSLDCSSLSLRLSPAGLHLLLQLNAGAATQLAVARPDQPLARCDRFERMWGSHDAGTGTGSGGGATPLRLELGVGGVDAMASERGVTVWRPQPPLGYVALGDVLAAGSHQPPNQVATVAINSGLIAFPLGFTRVWASAPGYSSAAPAAPAAPSTALTTSASAPMASHFSADLDTRLGAEPDVCVWRPVPPLGYVALGCVVGYGASPPALGVVGCVAAAAVVESRLGELLLLGEGGGGNWWRVQNAACTFEVSGAPEGIAGGGGGGYLPSVPVYDLRSPLGVPPAALVPLPGLLPFPFPGLIATDHLGRLVGSGASAGIPTALSTVLLPSQGSMQPAAGASGGMPRPGTTASPPVVPLGLMRQGSVPLGVVTGSAPPLSLLCQQRYLRSRRSQISRAVTQASQVPCVEFKRIWWDRNLAGAGPAAPSQPHSHLSIWRPRPPAGYVYLGDTAVTGIYAPPTSVVVLRDSDPAAALTEGRPPPLARPINYVRVWHDEHRERLGEDTYLVLWRPVPPAGYVPLGLVARVGPAPPEPGLPIRCVRADLVAADELQRASPDWFVPAHKQRMPLCGWLTDRRTGTFTVVVPTPGAGGGAPAAEGGGPRAAAAGGVGAGGVGAMLQVYRMKLDADDEAPQPPHSTPSGPGSGKAQASASSASDSPSLPPVSTNLELRLGRAAVTVRTSLGRPLLELDVREARMGLCTQGPDVSRGFAFLTMSAWTHSPTLGVWEPLLEPWQLLAHVDVNRASRPRGGVGPGTWVRFTSTQGSVHVSLAASALRSLLDALPEWSSLTGPEGVATVRRQLAFGEAPANALGGQVGSSGAGGPALQQGLVTNALGCEVALLTDLGDRQAVSELAPDAEGVPVLLAPPPAASAAAAAAAESRATNLAPPPVPAIRLLADAVAANGLSPELMAAGALMVRIKVNGPAAELMPETAWGLYTRAVETAPPPPLPAPAADDPDDATCDTPRSSAEPSSAASGVEVVWNERFILKLPVELSEQLLCPAPGDNQFAGVPLQLDVSLLACGSAGGPPRVVAAGTLPLQSDWLTNEVDILRNTAAAAVAAATAAGMAAPLLNEGGVINSAAATGGATGSVKPPQPSSVSETLDVPLYLVTVQSGSSRQPRTQQLQQRQALGKDRGPQESMALKLRLSLDVQQVDSSWAPFLSKSRRGRPGAGGSAASAALSGAGGASSAVAAAAAARGGRRAIRLAGSDVWVPFNQTGGIITAGPGGDTLQASNTVPIRAGPGLVLERTPGPGGQPLELLRSLAVLHNCTSVPLEVALMAGDPEVASWMLLADTPASTSSAPGRGATGSKGSRAGPPAAAAPAPPAGSLAPVDEEVYENQRYMPLRGWGAGNLLPTERKRYSRAGHSYSTFPLVPLPPGWEWEGPWQAETAGHVDRDGWFYALDWPLLRYPPTPEQARRKVTDLVRRRRWLRRRRWVGLAGRGRLDSAARRLLGTVRPGERLPLPLGWEAEGVELQVRPVLELPAEPTELQLPPRNPASAGPTGGDTGGGGGGGHDMTVAEVKAVHEWSCGPTGQSGLLMTCMDEGGARLLCCRTTAVPQQGAEDGAGPMQAGAVGPAAAAAVAAAAAGGAASASSAANSAFADLATMAPLSADMAVAAGQQQGRQGELDPGQAAWLSVSLECEALVATRAGLTAAEGGAGAPGGLDTLVDWRLVVRPPLTLHNTLPVTGRYVVWERPRTGGPLRVRQQGRVAAGATAPVYTADMRMQVFLSFAPDGCEYGEAEPVLLSDGFMRNTAGVAAAARLPDGFRCTYTHSASFTPLRINLIRDVDTSAASGPLASLSVAARNPAAAAANTSGGAAPAPGEAVAGGYPLTVSLHVPLWFVNASQLPVSCGVMALAVEQEAGGPARSEDSAMGLPRFGPAVNDQVLRIIDTEAFRNSPRPNGAVSVLPRSLELLSYPPGLPNSIIYGPPPSQEAGNAAVQVAILLSINGSRWTQPIYLPRPGEQAQPSKRGVGGVLLPNDRMLIRALAKDGCIHEVALRLEPAPLSIVAAGAGPGAAGGGGAGSAGATLVRLDHHLVLANSCGYPLTLLQPDAAAAERDRDRTQSSQSRAYGGSAAAQRSGAAPARNNTAATAVGLTPALTLQLPPGALGSPVHWAAAAAGRRKFCLALPLAGETAASASAYGLPASVMWSEPIKVDLPGGQDTQVAIPVYCLGPVGRYHSAHSSSPAAGAMATMAALANMTPQQQRAFELQRAHVVARQMFAGLVGGESTGHGSGMDRAGSAGKGPQPQGSGGTGMLLGPGVGPGLALLSQGSDRKDAKKDHEEQHAAARGPSRPALEPNLVRLVKSTDIGSVEFLAVLLNVRVVIRAPGCLVLWAASLGGLPQQLITNASPLPLMWRQSHPRAAWARVEPYSAVSVCRGVLGDGWGSPPEVEVRDTEPQSENMLLLTFDTASTSTTSAGGPSVRGAGVTGPLGAGAAGDSGRAVLAGMLRVGANHRELLAQVAPALELVLTPDGLNNLPGGGAANQGLGACRLDAALRIAPAPPPIGPAGAGPRAPTFTGPYLTPAALAGVSRNNRGAVAGAGAGGAAAAGGVGLNSSVHLSLEVGSLELSLIDGRPEEIAVLTLDGLGVEVSTGRSAGSYDFWELGLKVRGVQLDDQTPGSAYPVVLQPLDTTAAAAAARAGSGECMFALSYCCQPGKMRYALNCPIIAARLLPLRVSLAEPLVWRLYGLALSIAPPAPAATASAVQPRGGGRHQVSASDMPLAIDLMWVEDLSLRLSFRTDASSRPRWASGGFIRLGLDLAQLEDLALVLPGIELERVRMPRSLLLQQVFTRLQDRLFSIVLAVLRNYGVVGGLSKVLAVSSQAAATLAADGGGSGSARGGAAGGAAGGGGGGPASGSGEVRNLGSGVVEGGRAIARGLLQGAMGIITKPVEGAEQGGVAGFFEGLAKGIVAAPVSVVSGTLAAASKVTEGVDATTRNLRGAAATAVGAKKLGAARKRLQRAFTGDNILRPFNLHPALGQALLYSVAVWLGGPKPGGSAAGGRATAAAQFGTSPSMSAGSGRSMIGTAISSTINSTIGALPVHSLMSMSGRASGRPDLRLDRYEEHWVLPGSVVLMITDRRVLAMQAPEFVALQSAVLSGETTHVTDVPVGDAMVLWHLPWPDMLSAELAWHNRTPSTAGASNPAGSRSAASAAATSVAAANPPVGAGGGSVAMPADGLLLHRKYRAEDEQLLYDVRCRPGTSQAAEVLSRLQEVRYRCYVLARQQERGWRDNQSSVGVSPVAAALAATASGHPSSGTRTTAASGAGGSILPDTMISQEFKLVWRSPSTRLASSRAVSFWRPVGPPGYTMLGDVVVLGRDPPPRPVRMYKDAPALAAAAVNASGSGDAPASEGPRLAPPVGWTLVFRDSSQPPLTLWRPVAPRGYVEMGCIAWPEIEEPPLGLVRCLRRDLAAPGRVFESAVWGAASSDNSFWRASVWQVDAAAGTFVAVKGDAKPAPALVREAVF</sequence>
<feature type="region of interest" description="Disordered" evidence="3">
    <location>
        <begin position="546"/>
        <end position="571"/>
    </location>
</feature>
<dbReference type="InterPro" id="IPR026854">
    <property type="entry name" value="VPS13_N"/>
</dbReference>
<dbReference type="OrthoDB" id="428159at2759"/>
<dbReference type="SMART" id="SM00693">
    <property type="entry name" value="DysFN"/>
    <property type="match status" value="1"/>
</dbReference>
<dbReference type="GO" id="GO:0045053">
    <property type="term" value="P:protein retention in Golgi apparatus"/>
    <property type="evidence" value="ECO:0000318"/>
    <property type="project" value="GO_Central"/>
</dbReference>
<feature type="region of interest" description="Disordered" evidence="3">
    <location>
        <begin position="2612"/>
        <end position="2634"/>
    </location>
</feature>
<feature type="compositionally biased region" description="Low complexity" evidence="3">
    <location>
        <begin position="3701"/>
        <end position="3727"/>
    </location>
</feature>
<accession>A0A2K3D1L1</accession>
<feature type="region of interest" description="Disordered" evidence="3">
    <location>
        <begin position="5296"/>
        <end position="5363"/>
    </location>
</feature>
<protein>
    <recommendedName>
        <fullName evidence="4">Peroxin/Ferlin domain-containing protein</fullName>
    </recommendedName>
</protein>
<dbReference type="FunCoup" id="A0A2K3D1L1">
    <property type="interactions" value="1570"/>
</dbReference>
<gene>
    <name evidence="5" type="ORF">CHLRE_12g483500v5</name>
</gene>
<feature type="region of interest" description="Disordered" evidence="3">
    <location>
        <begin position="716"/>
        <end position="764"/>
    </location>
</feature>
<evidence type="ECO:0000313" key="5">
    <source>
        <dbReference type="EMBL" id="PNW74424.1"/>
    </source>
</evidence>
<feature type="region of interest" description="Disordered" evidence="3">
    <location>
        <begin position="1335"/>
        <end position="1356"/>
    </location>
</feature>
<feature type="region of interest" description="Disordered" evidence="3">
    <location>
        <begin position="4360"/>
        <end position="4394"/>
    </location>
</feature>
<feature type="region of interest" description="Disordered" evidence="3">
    <location>
        <begin position="1016"/>
        <end position="1072"/>
    </location>
</feature>
<feature type="region of interest" description="Disordered" evidence="3">
    <location>
        <begin position="3691"/>
        <end position="3728"/>
    </location>
</feature>
<feature type="compositionally biased region" description="Low complexity" evidence="3">
    <location>
        <begin position="6321"/>
        <end position="6336"/>
    </location>
</feature>
<dbReference type="ExpressionAtlas" id="A0A2K3D1L1">
    <property type="expression patterns" value="baseline"/>
</dbReference>
<feature type="compositionally biased region" description="Gly residues" evidence="3">
    <location>
        <begin position="5911"/>
        <end position="5928"/>
    </location>
</feature>
<dbReference type="GO" id="GO:0016020">
    <property type="term" value="C:membrane"/>
    <property type="evidence" value="ECO:0007669"/>
    <property type="project" value="InterPro"/>
</dbReference>
<feature type="compositionally biased region" description="Low complexity" evidence="3">
    <location>
        <begin position="492"/>
        <end position="523"/>
    </location>
</feature>
<feature type="compositionally biased region" description="Low complexity" evidence="3">
    <location>
        <begin position="1658"/>
        <end position="1682"/>
    </location>
</feature>
<evidence type="ECO:0000259" key="4">
    <source>
        <dbReference type="SMART" id="SM00693"/>
    </source>
</evidence>
<feature type="compositionally biased region" description="Low complexity" evidence="3">
    <location>
        <begin position="1480"/>
        <end position="1500"/>
    </location>
</feature>
<feature type="compositionally biased region" description="Low complexity" evidence="3">
    <location>
        <begin position="2118"/>
        <end position="2128"/>
    </location>
</feature>
<keyword evidence="2" id="KW-0813">Transport</keyword>
<evidence type="ECO:0000256" key="2">
    <source>
        <dbReference type="ARBA" id="ARBA00022448"/>
    </source>
</evidence>
<dbReference type="KEGG" id="cre:CHLRE_12g483500v5"/>
<dbReference type="InterPro" id="IPR009291">
    <property type="entry name" value="Vps62"/>
</dbReference>
<feature type="region of interest" description="Disordered" evidence="3">
    <location>
        <begin position="6321"/>
        <end position="6340"/>
    </location>
</feature>
<dbReference type="PANTHER" id="PTHR16166:SF93">
    <property type="entry name" value="INTERMEMBRANE LIPID TRANSFER PROTEIN VPS13"/>
    <property type="match status" value="1"/>
</dbReference>
<feature type="region of interest" description="Disordered" evidence="3">
    <location>
        <begin position="1998"/>
        <end position="2026"/>
    </location>
</feature>
<feature type="region of interest" description="Disordered" evidence="3">
    <location>
        <begin position="4008"/>
        <end position="4038"/>
    </location>
</feature>
<dbReference type="GeneID" id="5728745"/>
<feature type="region of interest" description="Disordered" evidence="3">
    <location>
        <begin position="1658"/>
        <end position="1692"/>
    </location>
</feature>
<dbReference type="PANTHER" id="PTHR16166">
    <property type="entry name" value="VACUOLAR PROTEIN SORTING-ASSOCIATED PROTEIN VPS13"/>
    <property type="match status" value="1"/>
</dbReference>
<feature type="region of interest" description="Disordered" evidence="3">
    <location>
        <begin position="5911"/>
        <end position="5931"/>
    </location>
</feature>
<feature type="region of interest" description="Disordered" evidence="3">
    <location>
        <begin position="1439"/>
        <end position="1588"/>
    </location>
</feature>
<comment type="similarity">
    <text evidence="1">Belongs to the VPS13 family.</text>
</comment>
<feature type="region of interest" description="Disordered" evidence="3">
    <location>
        <begin position="4550"/>
        <end position="4580"/>
    </location>
</feature>
<feature type="compositionally biased region" description="Acidic residues" evidence="3">
    <location>
        <begin position="1532"/>
        <end position="1570"/>
    </location>
</feature>
<reference evidence="5 6" key="1">
    <citation type="journal article" date="2007" name="Science">
        <title>The Chlamydomonas genome reveals the evolution of key animal and plant functions.</title>
        <authorList>
            <person name="Merchant S.S."/>
            <person name="Prochnik S.E."/>
            <person name="Vallon O."/>
            <person name="Harris E.H."/>
            <person name="Karpowicz S.J."/>
            <person name="Witman G.B."/>
            <person name="Terry A."/>
            <person name="Salamov A."/>
            <person name="Fritz-Laylin L.K."/>
            <person name="Marechal-Drouard L."/>
            <person name="Marshall W.F."/>
            <person name="Qu L.H."/>
            <person name="Nelson D.R."/>
            <person name="Sanderfoot A.A."/>
            <person name="Spalding M.H."/>
            <person name="Kapitonov V.V."/>
            <person name="Ren Q."/>
            <person name="Ferris P."/>
            <person name="Lindquist E."/>
            <person name="Shapiro H."/>
            <person name="Lucas S.M."/>
            <person name="Grimwood J."/>
            <person name="Schmutz J."/>
            <person name="Cardol P."/>
            <person name="Cerutti H."/>
            <person name="Chanfreau G."/>
            <person name="Chen C.L."/>
            <person name="Cognat V."/>
            <person name="Croft M.T."/>
            <person name="Dent R."/>
            <person name="Dutcher S."/>
            <person name="Fernandez E."/>
            <person name="Fukuzawa H."/>
            <person name="Gonzalez-Ballester D."/>
            <person name="Gonzalez-Halphen D."/>
            <person name="Hallmann A."/>
            <person name="Hanikenne M."/>
            <person name="Hippler M."/>
            <person name="Inwood W."/>
            <person name="Jabbari K."/>
            <person name="Kalanon M."/>
            <person name="Kuras R."/>
            <person name="Lefebvre P.A."/>
            <person name="Lemaire S.D."/>
            <person name="Lobanov A.V."/>
            <person name="Lohr M."/>
            <person name="Manuell A."/>
            <person name="Meier I."/>
            <person name="Mets L."/>
            <person name="Mittag M."/>
            <person name="Mittelmeier T."/>
            <person name="Moroney J.V."/>
            <person name="Moseley J."/>
            <person name="Napoli C."/>
            <person name="Nedelcu A.M."/>
            <person name="Niyogi K."/>
            <person name="Novoselov S.V."/>
            <person name="Paulsen I.T."/>
            <person name="Pazour G."/>
            <person name="Purton S."/>
            <person name="Ral J.P."/>
            <person name="Riano-Pachon D.M."/>
            <person name="Riekhof W."/>
            <person name="Rymarquis L."/>
            <person name="Schroda M."/>
            <person name="Stern D."/>
            <person name="Umen J."/>
            <person name="Willows R."/>
            <person name="Wilson N."/>
            <person name="Zimmer S.L."/>
            <person name="Allmer J."/>
            <person name="Balk J."/>
            <person name="Bisova K."/>
            <person name="Chen C.J."/>
            <person name="Elias M."/>
            <person name="Gendler K."/>
            <person name="Hauser C."/>
            <person name="Lamb M.R."/>
            <person name="Ledford H."/>
            <person name="Long J.C."/>
            <person name="Minagawa J."/>
            <person name="Page M.D."/>
            <person name="Pan J."/>
            <person name="Pootakham W."/>
            <person name="Roje S."/>
            <person name="Rose A."/>
            <person name="Stahlberg E."/>
            <person name="Terauchi A.M."/>
            <person name="Yang P."/>
            <person name="Ball S."/>
            <person name="Bowler C."/>
            <person name="Dieckmann C.L."/>
            <person name="Gladyshev V.N."/>
            <person name="Green P."/>
            <person name="Jorgensen R."/>
            <person name="Mayfield S."/>
            <person name="Mueller-Roeber B."/>
            <person name="Rajamani S."/>
            <person name="Sayre R.T."/>
            <person name="Brokstein P."/>
            <person name="Dubchak I."/>
            <person name="Goodstein D."/>
            <person name="Hornick L."/>
            <person name="Huang Y.W."/>
            <person name="Jhaveri J."/>
            <person name="Luo Y."/>
            <person name="Martinez D."/>
            <person name="Ngau W.C."/>
            <person name="Otillar B."/>
            <person name="Poliakov A."/>
            <person name="Porter A."/>
            <person name="Szajkowski L."/>
            <person name="Werner G."/>
            <person name="Zhou K."/>
            <person name="Grigoriev I.V."/>
            <person name="Rokhsar D.S."/>
            <person name="Grossman A.R."/>
        </authorList>
    </citation>
    <scope>NUCLEOTIDE SEQUENCE [LARGE SCALE GENOMIC DNA]</scope>
    <source>
        <strain evidence="6">CC-503</strain>
    </source>
</reference>
<evidence type="ECO:0000256" key="1">
    <source>
        <dbReference type="ARBA" id="ARBA00006545"/>
    </source>
</evidence>
<feature type="region of interest" description="Disordered" evidence="3">
    <location>
        <begin position="2490"/>
        <end position="2526"/>
    </location>
</feature>
<feature type="region of interest" description="Disordered" evidence="3">
    <location>
        <begin position="2272"/>
        <end position="2336"/>
    </location>
</feature>
<feature type="compositionally biased region" description="Polar residues" evidence="3">
    <location>
        <begin position="724"/>
        <end position="738"/>
    </location>
</feature>
<feature type="region of interest" description="Disordered" evidence="3">
    <location>
        <begin position="4177"/>
        <end position="4200"/>
    </location>
</feature>
<dbReference type="RefSeq" id="XP_042917891.1">
    <property type="nucleotide sequence ID" value="XM_043067796.1"/>
</dbReference>
<feature type="compositionally biased region" description="Low complexity" evidence="3">
    <location>
        <begin position="745"/>
        <end position="757"/>
    </location>
</feature>
<feature type="region of interest" description="Disordered" evidence="3">
    <location>
        <begin position="2952"/>
        <end position="3000"/>
    </location>
</feature>
<dbReference type="EMBL" id="CM008973">
    <property type="protein sequence ID" value="PNW74424.1"/>
    <property type="molecule type" value="Genomic_DNA"/>
</dbReference>
<dbReference type="Pfam" id="PF06101">
    <property type="entry name" value="Vps62"/>
    <property type="match status" value="2"/>
</dbReference>
<dbReference type="InterPro" id="IPR026847">
    <property type="entry name" value="VPS13"/>
</dbReference>
<feature type="compositionally biased region" description="Low complexity" evidence="3">
    <location>
        <begin position="2505"/>
        <end position="2526"/>
    </location>
</feature>
<feature type="region of interest" description="Disordered" evidence="3">
    <location>
        <begin position="480"/>
        <end position="523"/>
    </location>
</feature>
<dbReference type="Proteomes" id="UP000006906">
    <property type="component" value="Chromosome 12"/>
</dbReference>
<evidence type="ECO:0000313" key="6">
    <source>
        <dbReference type="Proteomes" id="UP000006906"/>
    </source>
</evidence>
<feature type="compositionally biased region" description="Gly residues" evidence="3">
    <location>
        <begin position="4566"/>
        <end position="4579"/>
    </location>
</feature>
<feature type="region of interest" description="Disordered" evidence="3">
    <location>
        <begin position="5123"/>
        <end position="5154"/>
    </location>
</feature>